<dbReference type="InterPro" id="IPR011344">
    <property type="entry name" value="ssDNA-bd"/>
</dbReference>
<comment type="subunit">
    <text evidence="2">Homotetramer.</text>
</comment>
<keyword evidence="2" id="KW-0233">DNA recombination</keyword>
<dbReference type="GO" id="GO:0006310">
    <property type="term" value="P:DNA recombination"/>
    <property type="evidence" value="ECO:0007669"/>
    <property type="project" value="UniProtKB-UniRule"/>
</dbReference>
<accession>I9LJM8</accession>
<protein>
    <recommendedName>
        <fullName evidence="2 3">Single-stranded DNA-binding protein</fullName>
        <shortName evidence="2">SSB</shortName>
    </recommendedName>
</protein>
<gene>
    <name evidence="4" type="ORF">FB4_1946</name>
</gene>
<dbReference type="SUPFAM" id="SSF50249">
    <property type="entry name" value="Nucleic acid-binding proteins"/>
    <property type="match status" value="1"/>
</dbReference>
<dbReference type="OrthoDB" id="9809878at2"/>
<dbReference type="PANTHER" id="PTHR10302:SF27">
    <property type="entry name" value="SINGLE-STRANDED DNA-BINDING PROTEIN"/>
    <property type="match status" value="1"/>
</dbReference>
<sequence length="129" mass="14430">MNKVIIVGRLTRDPEVTYTQTGKAVAKFSVAVDNGFGENKMVDYIPVVAWEKLAEVVGNNLGKGRKVLVEGRLQIRDYEKDGQKRRQADIVVQNIEFLDSKNPASNRAADSSPMDKFGTEVFPEEEIPF</sequence>
<evidence type="ECO:0000256" key="1">
    <source>
        <dbReference type="ARBA" id="ARBA00023125"/>
    </source>
</evidence>
<keyword evidence="2" id="KW-0235">DNA replication</keyword>
<feature type="short sequence motif" description="Important for interaction with partner proteins" evidence="2">
    <location>
        <begin position="124"/>
        <end position="129"/>
    </location>
</feature>
<organism evidence="4 5">
    <name type="scientific">Pelosinus fermentans B4</name>
    <dbReference type="NCBI Taxonomy" id="1149862"/>
    <lineage>
        <taxon>Bacteria</taxon>
        <taxon>Bacillati</taxon>
        <taxon>Bacillota</taxon>
        <taxon>Negativicutes</taxon>
        <taxon>Selenomonadales</taxon>
        <taxon>Sporomusaceae</taxon>
        <taxon>Pelosinus</taxon>
    </lineage>
</organism>
<keyword evidence="2" id="KW-0234">DNA repair</keyword>
<keyword evidence="2" id="KW-0227">DNA damage</keyword>
<dbReference type="PROSITE" id="PS50935">
    <property type="entry name" value="SSB"/>
    <property type="match status" value="1"/>
</dbReference>
<dbReference type="NCBIfam" id="TIGR00621">
    <property type="entry name" value="ssb"/>
    <property type="match status" value="1"/>
</dbReference>
<keyword evidence="1 2" id="KW-0238">DNA-binding</keyword>
<dbReference type="PIRSF" id="PIRSF002070">
    <property type="entry name" value="SSB"/>
    <property type="match status" value="1"/>
</dbReference>
<evidence type="ECO:0000256" key="3">
    <source>
        <dbReference type="PIRNR" id="PIRNR002070"/>
    </source>
</evidence>
<dbReference type="RefSeq" id="WP_007930549.1">
    <property type="nucleotide sequence ID" value="NZ_AKVJ01000004.1"/>
</dbReference>
<dbReference type="HAMAP" id="MF_00984">
    <property type="entry name" value="SSB"/>
    <property type="match status" value="1"/>
</dbReference>
<comment type="caution">
    <text evidence="4">The sequence shown here is derived from an EMBL/GenBank/DDBJ whole genome shotgun (WGS) entry which is preliminary data.</text>
</comment>
<dbReference type="PATRIC" id="fig|1149862.3.peg.223"/>
<dbReference type="PANTHER" id="PTHR10302">
    <property type="entry name" value="SINGLE-STRANDED DNA-BINDING PROTEIN"/>
    <property type="match status" value="1"/>
</dbReference>
<comment type="function">
    <text evidence="2">Plays an important role in DNA replication, recombination and repair. Binds to ssDNA and to an array of partner proteins to recruit them to their sites of action during DNA metabolism.</text>
</comment>
<name>I9LJM8_9FIRM</name>
<comment type="caution">
    <text evidence="2">Lacks conserved residue(s) required for the propagation of feature annotation.</text>
</comment>
<dbReference type="Proteomes" id="UP000004324">
    <property type="component" value="Unassembled WGS sequence"/>
</dbReference>
<keyword evidence="5" id="KW-1185">Reference proteome</keyword>
<dbReference type="InterPro" id="IPR012340">
    <property type="entry name" value="NA-bd_OB-fold"/>
</dbReference>
<dbReference type="Pfam" id="PF00436">
    <property type="entry name" value="SSB"/>
    <property type="match status" value="1"/>
</dbReference>
<reference evidence="4 5" key="1">
    <citation type="journal article" date="2012" name="J. Bacteriol.">
        <title>Draft Genome Sequences for Two Metal-Reducing Pelosinus fermentans Strains Isolated from a Cr(VI)-Contaminated Site and for Type Strain R7.</title>
        <authorList>
            <person name="Brown S.D."/>
            <person name="Podar M."/>
            <person name="Klingeman D.M."/>
            <person name="Johnson C.M."/>
            <person name="Yang Z.K."/>
            <person name="Utturkar S.M."/>
            <person name="Land M.L."/>
            <person name="Mosher J.J."/>
            <person name="Hurt R.A.Jr."/>
            <person name="Phelps T.J."/>
            <person name="Palumbo A.V."/>
            <person name="Arkin A.P."/>
            <person name="Hazen T.C."/>
            <person name="Elias D.A."/>
        </authorList>
    </citation>
    <scope>NUCLEOTIDE SEQUENCE [LARGE SCALE GENOMIC DNA]</scope>
    <source>
        <strain evidence="4 5">B4</strain>
    </source>
</reference>
<dbReference type="GO" id="GO:0006260">
    <property type="term" value="P:DNA replication"/>
    <property type="evidence" value="ECO:0007669"/>
    <property type="project" value="UniProtKB-UniRule"/>
</dbReference>
<dbReference type="GO" id="GO:0003697">
    <property type="term" value="F:single-stranded DNA binding"/>
    <property type="evidence" value="ECO:0007669"/>
    <property type="project" value="UniProtKB-UniRule"/>
</dbReference>
<evidence type="ECO:0000313" key="5">
    <source>
        <dbReference type="Proteomes" id="UP000004324"/>
    </source>
</evidence>
<dbReference type="AlphaFoldDB" id="I9LJM8"/>
<evidence type="ECO:0000313" key="4">
    <source>
        <dbReference type="EMBL" id="EIW20734.1"/>
    </source>
</evidence>
<dbReference type="GO" id="GO:0009295">
    <property type="term" value="C:nucleoid"/>
    <property type="evidence" value="ECO:0007669"/>
    <property type="project" value="TreeGrafter"/>
</dbReference>
<dbReference type="CDD" id="cd04496">
    <property type="entry name" value="SSB_OBF"/>
    <property type="match status" value="1"/>
</dbReference>
<dbReference type="EMBL" id="AKVJ01000004">
    <property type="protein sequence ID" value="EIW20734.1"/>
    <property type="molecule type" value="Genomic_DNA"/>
</dbReference>
<dbReference type="GO" id="GO:0006281">
    <property type="term" value="P:DNA repair"/>
    <property type="evidence" value="ECO:0007669"/>
    <property type="project" value="UniProtKB-UniRule"/>
</dbReference>
<dbReference type="Gene3D" id="2.40.50.140">
    <property type="entry name" value="Nucleic acid-binding proteins"/>
    <property type="match status" value="1"/>
</dbReference>
<dbReference type="InterPro" id="IPR000424">
    <property type="entry name" value="Primosome_PriB/ssb"/>
</dbReference>
<evidence type="ECO:0000256" key="2">
    <source>
        <dbReference type="HAMAP-Rule" id="MF_00984"/>
    </source>
</evidence>
<proteinExistence type="inferred from homology"/>